<evidence type="ECO:0000259" key="6">
    <source>
        <dbReference type="Pfam" id="PF07291"/>
    </source>
</evidence>
<keyword evidence="3 5" id="KW-1133">Transmembrane helix</keyword>
<comment type="caution">
    <text evidence="7">The sequence shown here is derived from an EMBL/GenBank/DDBJ whole genome shotgun (WGS) entry which is preliminary data.</text>
</comment>
<dbReference type="EMBL" id="RJTM01000034">
    <property type="protein sequence ID" value="RNL90099.1"/>
    <property type="molecule type" value="Genomic_DNA"/>
</dbReference>
<evidence type="ECO:0000256" key="5">
    <source>
        <dbReference type="SAM" id="Phobius"/>
    </source>
</evidence>
<dbReference type="AlphaFoldDB" id="A0A3N0EQX9"/>
<dbReference type="UniPathway" id="UPA00895"/>
<keyword evidence="8" id="KW-1185">Reference proteome</keyword>
<name>A0A3N0EQX9_SINP1</name>
<evidence type="ECO:0000256" key="4">
    <source>
        <dbReference type="ARBA" id="ARBA00023136"/>
    </source>
</evidence>
<accession>A0A3N0EQX9</accession>
<feature type="transmembrane region" description="Helical" evidence="5">
    <location>
        <begin position="56"/>
        <end position="78"/>
    </location>
</feature>
<dbReference type="InterPro" id="IPR009908">
    <property type="entry name" value="Methylamine_util_MauE"/>
</dbReference>
<keyword evidence="4 5" id="KW-0472">Membrane</keyword>
<dbReference type="Pfam" id="PF07291">
    <property type="entry name" value="MauE"/>
    <property type="match status" value="1"/>
</dbReference>
<dbReference type="GO" id="GO:0030416">
    <property type="term" value="P:methylamine metabolic process"/>
    <property type="evidence" value="ECO:0007669"/>
    <property type="project" value="InterPro"/>
</dbReference>
<evidence type="ECO:0000256" key="3">
    <source>
        <dbReference type="ARBA" id="ARBA00022989"/>
    </source>
</evidence>
<gene>
    <name evidence="7" type="ORF">ED312_06650</name>
</gene>
<comment type="subcellular location">
    <subcellularLocation>
        <location evidence="1">Membrane</location>
        <topology evidence="1">Multi-pass membrane protein</topology>
    </subcellularLocation>
</comment>
<dbReference type="OrthoDB" id="673785at2"/>
<evidence type="ECO:0000313" key="8">
    <source>
        <dbReference type="Proteomes" id="UP000267469"/>
    </source>
</evidence>
<dbReference type="Proteomes" id="UP000267469">
    <property type="component" value="Unassembled WGS sequence"/>
</dbReference>
<feature type="domain" description="Methylamine utilisation protein MauE" evidence="6">
    <location>
        <begin position="17"/>
        <end position="143"/>
    </location>
</feature>
<sequence>MKPVLISIKRFTHQNRHIIVEIICLLYIILFVYAAFTKLIDYEKFQIQVGQSPIFTSIGGLIAWIIPTIELLIAFMLIIPRLRLLALYACFSLMAMFTAYIYIILNFSPFVPCSCGGILEKMGWTEHLVFNIAFVFLAIIGVLLHSPERNEQSSVARKSFKQFLFNTK</sequence>
<evidence type="ECO:0000256" key="2">
    <source>
        <dbReference type="ARBA" id="ARBA00022692"/>
    </source>
</evidence>
<feature type="transmembrane region" description="Helical" evidence="5">
    <location>
        <begin position="18"/>
        <end position="36"/>
    </location>
</feature>
<reference evidence="7 8" key="1">
    <citation type="submission" date="2018-10" db="EMBL/GenBank/DDBJ databases">
        <title>Sinomicrobium pectinilyticum sp. nov., a pectinase-producing bacterium isolated from alkaline and saline soil, and emended description of the genus Sinomicrobium.</title>
        <authorList>
            <person name="Cheng B."/>
            <person name="Li C."/>
            <person name="Lai Q."/>
            <person name="Du M."/>
            <person name="Shao Z."/>
            <person name="Xu P."/>
            <person name="Yang C."/>
        </authorList>
    </citation>
    <scope>NUCLEOTIDE SEQUENCE [LARGE SCALE GENOMIC DNA]</scope>
    <source>
        <strain evidence="7 8">5DNS001</strain>
    </source>
</reference>
<evidence type="ECO:0000313" key="7">
    <source>
        <dbReference type="EMBL" id="RNL90099.1"/>
    </source>
</evidence>
<organism evidence="7 8">
    <name type="scientific">Sinomicrobium pectinilyticum</name>
    <dbReference type="NCBI Taxonomy" id="1084421"/>
    <lineage>
        <taxon>Bacteria</taxon>
        <taxon>Pseudomonadati</taxon>
        <taxon>Bacteroidota</taxon>
        <taxon>Flavobacteriia</taxon>
        <taxon>Flavobacteriales</taxon>
        <taxon>Flavobacteriaceae</taxon>
        <taxon>Sinomicrobium</taxon>
    </lineage>
</organism>
<feature type="transmembrane region" description="Helical" evidence="5">
    <location>
        <begin position="127"/>
        <end position="144"/>
    </location>
</feature>
<dbReference type="GO" id="GO:0016020">
    <property type="term" value="C:membrane"/>
    <property type="evidence" value="ECO:0007669"/>
    <property type="project" value="UniProtKB-SubCell"/>
</dbReference>
<evidence type="ECO:0000256" key="1">
    <source>
        <dbReference type="ARBA" id="ARBA00004141"/>
    </source>
</evidence>
<protein>
    <recommendedName>
        <fullName evidence="6">Methylamine utilisation protein MauE domain-containing protein</fullName>
    </recommendedName>
</protein>
<proteinExistence type="predicted"/>
<keyword evidence="2 5" id="KW-0812">Transmembrane</keyword>
<feature type="transmembrane region" description="Helical" evidence="5">
    <location>
        <begin position="85"/>
        <end position="107"/>
    </location>
</feature>